<gene>
    <name evidence="2" type="ORF">K4G66_05685</name>
</gene>
<reference evidence="2" key="1">
    <citation type="journal article" date="2023" name="Comput. Struct. Biotechnol. J.">
        <title>Discovery of a novel marine Bacteroidetes with a rich repertoire of carbohydrate-active enzymes.</title>
        <authorList>
            <person name="Chen B."/>
            <person name="Liu G."/>
            <person name="Chen Q."/>
            <person name="Wang H."/>
            <person name="Liu L."/>
            <person name="Tang K."/>
        </authorList>
    </citation>
    <scope>NUCLEOTIDE SEQUENCE</scope>
    <source>
        <strain evidence="2">TK19036</strain>
    </source>
</reference>
<keyword evidence="1" id="KW-0812">Transmembrane</keyword>
<feature type="transmembrane region" description="Helical" evidence="1">
    <location>
        <begin position="315"/>
        <end position="337"/>
    </location>
</feature>
<feature type="transmembrane region" description="Helical" evidence="1">
    <location>
        <begin position="403"/>
        <end position="420"/>
    </location>
</feature>
<sequence length="445" mass="50879">MMEKILVRQPSQSIPLTRFSRIAIGMSIGFAALYLSIGLLILSSDRYRASGIHDNDLFFQADSRYAVENLTETTSHYKRVHLHPTFVMMFNPLGQVINAFTHQPQLTASILCALFGGLNVGLLFYFFTLMKLPLRWSVVFAVMFGLSSMQLVFSVLPDTYIFSGTGVILLLIAGAKKWKIQYWALITAYLLGITITNVVPAVLATFFFVFSGRIQQVWEQRSKFIQYCTLTGGVTVALSIVQKLIYDLWIFTFLHRVDEEHHFMFIPSSFSEGIHRVIDLAEHFFVFNVVAPFSSLVDHSLREGIELLSFRNSSLLSYSLVGSITVLLWLTLIGMGLHIIIKYQLYQLTFIKVFSLILLFHFTLHFLYGDDLMLYTAHWTAILFGLGAYALRSIRFFERYPSTPFIWAILFCVLLAANNADLMYDMVMAFHQDSLLKIASTFYFL</sequence>
<keyword evidence="1" id="KW-1133">Transmembrane helix</keyword>
<feature type="transmembrane region" description="Helical" evidence="1">
    <location>
        <begin position="134"/>
        <end position="153"/>
    </location>
</feature>
<proteinExistence type="predicted"/>
<feature type="transmembrane region" description="Helical" evidence="1">
    <location>
        <begin position="224"/>
        <end position="246"/>
    </location>
</feature>
<name>A0AA49GU93_9BACT</name>
<feature type="transmembrane region" description="Helical" evidence="1">
    <location>
        <begin position="106"/>
        <end position="127"/>
    </location>
</feature>
<feature type="transmembrane region" description="Helical" evidence="1">
    <location>
        <begin position="182"/>
        <end position="212"/>
    </location>
</feature>
<evidence type="ECO:0000313" key="2">
    <source>
        <dbReference type="EMBL" id="WKN38189.1"/>
    </source>
</evidence>
<reference evidence="2" key="2">
    <citation type="journal article" date="2024" name="Antonie Van Leeuwenhoek">
        <title>Roseihalotalea indica gen. nov., sp. nov., a halophilic Bacteroidetes from mesopelagic Southwest Indian Ocean with higher carbohydrate metabolic potential.</title>
        <authorList>
            <person name="Chen B."/>
            <person name="Zhang M."/>
            <person name="Lin D."/>
            <person name="Ye J."/>
            <person name="Tang K."/>
        </authorList>
    </citation>
    <scope>NUCLEOTIDE SEQUENCE</scope>
    <source>
        <strain evidence="2">TK19036</strain>
    </source>
</reference>
<dbReference type="AlphaFoldDB" id="A0AA49GU93"/>
<feature type="transmembrane region" description="Helical" evidence="1">
    <location>
        <begin position="21"/>
        <end position="42"/>
    </location>
</feature>
<evidence type="ECO:0000256" key="1">
    <source>
        <dbReference type="SAM" id="Phobius"/>
    </source>
</evidence>
<feature type="transmembrane region" description="Helical" evidence="1">
    <location>
        <begin position="374"/>
        <end position="391"/>
    </location>
</feature>
<dbReference type="EMBL" id="CP120682">
    <property type="protein sequence ID" value="WKN38189.1"/>
    <property type="molecule type" value="Genomic_DNA"/>
</dbReference>
<accession>A0AA49GU93</accession>
<protein>
    <submittedName>
        <fullName evidence="2">Uncharacterized protein</fullName>
    </submittedName>
</protein>
<keyword evidence="1" id="KW-0472">Membrane</keyword>
<feature type="transmembrane region" description="Helical" evidence="1">
    <location>
        <begin position="349"/>
        <end position="368"/>
    </location>
</feature>
<organism evidence="2">
    <name type="scientific">Roseihalotalea indica</name>
    <dbReference type="NCBI Taxonomy" id="2867963"/>
    <lineage>
        <taxon>Bacteria</taxon>
        <taxon>Pseudomonadati</taxon>
        <taxon>Bacteroidota</taxon>
        <taxon>Cytophagia</taxon>
        <taxon>Cytophagales</taxon>
        <taxon>Catalimonadaceae</taxon>
        <taxon>Roseihalotalea</taxon>
    </lineage>
</organism>